<dbReference type="GO" id="GO:0003824">
    <property type="term" value="F:catalytic activity"/>
    <property type="evidence" value="ECO:0007669"/>
    <property type="project" value="InterPro"/>
</dbReference>
<keyword evidence="8" id="KW-1185">Reference proteome</keyword>
<proteinExistence type="predicted"/>
<protein>
    <recommendedName>
        <fullName evidence="6">Radical SAM core domain-containing protein</fullName>
    </recommendedName>
</protein>
<dbReference type="GO" id="GO:0051536">
    <property type="term" value="F:iron-sulfur cluster binding"/>
    <property type="evidence" value="ECO:0007669"/>
    <property type="project" value="UniProtKB-KW"/>
</dbReference>
<evidence type="ECO:0000313" key="8">
    <source>
        <dbReference type="Proteomes" id="UP000247727"/>
    </source>
</evidence>
<dbReference type="GO" id="GO:0046872">
    <property type="term" value="F:metal ion binding"/>
    <property type="evidence" value="ECO:0007669"/>
    <property type="project" value="UniProtKB-KW"/>
</dbReference>
<organism evidence="7 8">
    <name type="scientific">Rhodobacter viridis</name>
    <dbReference type="NCBI Taxonomy" id="1054202"/>
    <lineage>
        <taxon>Bacteria</taxon>
        <taxon>Pseudomonadati</taxon>
        <taxon>Pseudomonadota</taxon>
        <taxon>Alphaproteobacteria</taxon>
        <taxon>Rhodobacterales</taxon>
        <taxon>Rhodobacter group</taxon>
        <taxon>Rhodobacter</taxon>
    </lineage>
</organism>
<feature type="domain" description="Radical SAM core" evidence="6">
    <location>
        <begin position="156"/>
        <end position="292"/>
    </location>
</feature>
<reference evidence="7 8" key="1">
    <citation type="submission" date="2018-06" db="EMBL/GenBank/DDBJ databases">
        <title>Genomic Encyclopedia of Type Strains, Phase III (KMG-III): the genomes of soil and plant-associated and newly described type strains.</title>
        <authorList>
            <person name="Whitman W."/>
        </authorList>
    </citation>
    <scope>NUCLEOTIDE SEQUENCE [LARGE SCALE GENOMIC DNA]</scope>
    <source>
        <strain evidence="7 8">JA737</strain>
    </source>
</reference>
<keyword evidence="5" id="KW-0411">Iron-sulfur</keyword>
<sequence length="408" mass="45218">MNAPVIPRQPGLKDRLWAELALKARLYTDGVSISPEALAHIAPGIKTQEQVHTLFEMDFVTHEDEQPSYFRLDHGLVVPFRLNPEARDRIELDGTRTIVVRDGHQLAEAFFPDRPAFYGKTTSDGVAMSTIATLGSEGQFFVAYSNECSYKAKGEDCLFCNINFTKDTYGEKTGIFWKTAKQIGETYAEAHRAGLVDHVNITGGVIPERRELEYYLDVAEALRKYAGVEDFNGTAVVAAPIDLRNLDRFKEAGYRTVGLNLEFWDKGIYNAICPGKARDSGGWDHWLKAIEYSVGVFGHGNVRSNFVGGIEPKKSLLAGIQYLADKGAVGTASIWCPNPGSDLEGHRAPEPGWYLDLGHKIASIWQRAGFTWANLYDSNADVTSLQHDIWRIEAETLPIFKGAAVAAE</sequence>
<comment type="cofactor">
    <cofactor evidence="1">
        <name>[4Fe-4S] cluster</name>
        <dbReference type="ChEBI" id="CHEBI:49883"/>
    </cofactor>
</comment>
<dbReference type="InterPro" id="IPR007197">
    <property type="entry name" value="rSAM"/>
</dbReference>
<dbReference type="SUPFAM" id="SSF102114">
    <property type="entry name" value="Radical SAM enzymes"/>
    <property type="match status" value="1"/>
</dbReference>
<evidence type="ECO:0000256" key="5">
    <source>
        <dbReference type="ARBA" id="ARBA00023014"/>
    </source>
</evidence>
<dbReference type="AlphaFoldDB" id="A0A318U2K1"/>
<evidence type="ECO:0000256" key="2">
    <source>
        <dbReference type="ARBA" id="ARBA00022691"/>
    </source>
</evidence>
<dbReference type="InterPro" id="IPR013785">
    <property type="entry name" value="Aldolase_TIM"/>
</dbReference>
<evidence type="ECO:0000256" key="4">
    <source>
        <dbReference type="ARBA" id="ARBA00023004"/>
    </source>
</evidence>
<dbReference type="NCBIfam" id="NF045502">
    <property type="entry name" value="variant_rSAM"/>
    <property type="match status" value="1"/>
</dbReference>
<evidence type="ECO:0000313" key="7">
    <source>
        <dbReference type="EMBL" id="PYF12688.1"/>
    </source>
</evidence>
<evidence type="ECO:0000256" key="1">
    <source>
        <dbReference type="ARBA" id="ARBA00001966"/>
    </source>
</evidence>
<dbReference type="RefSeq" id="WP_110803750.1">
    <property type="nucleotide sequence ID" value="NZ_QJTK01000001.1"/>
</dbReference>
<gene>
    <name evidence="7" type="ORF">C8J30_10168</name>
</gene>
<keyword evidence="2" id="KW-0949">S-adenosyl-L-methionine</keyword>
<dbReference type="Gene3D" id="3.20.20.70">
    <property type="entry name" value="Aldolase class I"/>
    <property type="match status" value="1"/>
</dbReference>
<comment type="caution">
    <text evidence="7">The sequence shown here is derived from an EMBL/GenBank/DDBJ whole genome shotgun (WGS) entry which is preliminary data.</text>
</comment>
<name>A0A318U2K1_9RHOB</name>
<evidence type="ECO:0000256" key="3">
    <source>
        <dbReference type="ARBA" id="ARBA00022723"/>
    </source>
</evidence>
<keyword evidence="4" id="KW-0408">Iron</keyword>
<dbReference type="InterPro" id="IPR058240">
    <property type="entry name" value="rSAM_sf"/>
</dbReference>
<accession>A0A318U2K1</accession>
<dbReference type="SFLD" id="SFLDS00029">
    <property type="entry name" value="Radical_SAM"/>
    <property type="match status" value="1"/>
</dbReference>
<dbReference type="Pfam" id="PF04055">
    <property type="entry name" value="Radical_SAM"/>
    <property type="match status" value="1"/>
</dbReference>
<keyword evidence="3" id="KW-0479">Metal-binding</keyword>
<dbReference type="EMBL" id="QJTK01000001">
    <property type="protein sequence ID" value="PYF12688.1"/>
    <property type="molecule type" value="Genomic_DNA"/>
</dbReference>
<evidence type="ECO:0000259" key="6">
    <source>
        <dbReference type="Pfam" id="PF04055"/>
    </source>
</evidence>
<dbReference type="OrthoDB" id="9147217at2"/>
<dbReference type="Proteomes" id="UP000247727">
    <property type="component" value="Unassembled WGS sequence"/>
</dbReference>